<dbReference type="EMBL" id="JAIWYP010000001">
    <property type="protein sequence ID" value="KAH3876994.1"/>
    <property type="molecule type" value="Genomic_DNA"/>
</dbReference>
<organism evidence="9 10">
    <name type="scientific">Dreissena polymorpha</name>
    <name type="common">Zebra mussel</name>
    <name type="synonym">Mytilus polymorpha</name>
    <dbReference type="NCBI Taxonomy" id="45954"/>
    <lineage>
        <taxon>Eukaryota</taxon>
        <taxon>Metazoa</taxon>
        <taxon>Spiralia</taxon>
        <taxon>Lophotrochozoa</taxon>
        <taxon>Mollusca</taxon>
        <taxon>Bivalvia</taxon>
        <taxon>Autobranchia</taxon>
        <taxon>Heteroconchia</taxon>
        <taxon>Euheterodonta</taxon>
        <taxon>Imparidentia</taxon>
        <taxon>Neoheterodontei</taxon>
        <taxon>Myida</taxon>
        <taxon>Dreissenoidea</taxon>
        <taxon>Dreissenidae</taxon>
        <taxon>Dreissena</taxon>
    </lineage>
</organism>
<dbReference type="SUPFAM" id="SSF103473">
    <property type="entry name" value="MFS general substrate transporter"/>
    <property type="match status" value="1"/>
</dbReference>
<dbReference type="PANTHER" id="PTHR23505">
    <property type="entry name" value="SPINSTER"/>
    <property type="match status" value="1"/>
</dbReference>
<name>A0A9D4MJ26_DREPO</name>
<dbReference type="AlphaFoldDB" id="A0A9D4MJ26"/>
<proteinExistence type="inferred from homology"/>
<feature type="transmembrane region" description="Helical" evidence="7">
    <location>
        <begin position="417"/>
        <end position="440"/>
    </location>
</feature>
<dbReference type="InterPro" id="IPR011701">
    <property type="entry name" value="MFS"/>
</dbReference>
<feature type="transmembrane region" description="Helical" evidence="7">
    <location>
        <begin position="274"/>
        <end position="295"/>
    </location>
</feature>
<comment type="caution">
    <text evidence="9">The sequence shown here is derived from an EMBL/GenBank/DDBJ whole genome shotgun (WGS) entry which is preliminary data.</text>
</comment>
<dbReference type="InterPro" id="IPR036259">
    <property type="entry name" value="MFS_trans_sf"/>
</dbReference>
<evidence type="ECO:0000256" key="2">
    <source>
        <dbReference type="ARBA" id="ARBA00022448"/>
    </source>
</evidence>
<keyword evidence="3 7" id="KW-0812">Transmembrane</keyword>
<dbReference type="GO" id="GO:0016020">
    <property type="term" value="C:membrane"/>
    <property type="evidence" value="ECO:0007669"/>
    <property type="project" value="UniProtKB-SubCell"/>
</dbReference>
<evidence type="ECO:0000256" key="1">
    <source>
        <dbReference type="ARBA" id="ARBA00004141"/>
    </source>
</evidence>
<dbReference type="GO" id="GO:0022857">
    <property type="term" value="F:transmembrane transporter activity"/>
    <property type="evidence" value="ECO:0007669"/>
    <property type="project" value="InterPro"/>
</dbReference>
<keyword evidence="5 7" id="KW-0472">Membrane</keyword>
<feature type="transmembrane region" description="Helical" evidence="7">
    <location>
        <begin position="191"/>
        <end position="210"/>
    </location>
</feature>
<reference evidence="9" key="2">
    <citation type="submission" date="2020-11" db="EMBL/GenBank/DDBJ databases">
        <authorList>
            <person name="McCartney M.A."/>
            <person name="Auch B."/>
            <person name="Kono T."/>
            <person name="Mallez S."/>
            <person name="Becker A."/>
            <person name="Gohl D.M."/>
            <person name="Silverstein K.A.T."/>
            <person name="Koren S."/>
            <person name="Bechman K.B."/>
            <person name="Herman A."/>
            <person name="Abrahante J.E."/>
            <person name="Garbe J."/>
        </authorList>
    </citation>
    <scope>NUCLEOTIDE SEQUENCE</scope>
    <source>
        <strain evidence="9">Duluth1</strain>
        <tissue evidence="9">Whole animal</tissue>
    </source>
</reference>
<feature type="transmembrane region" description="Helical" evidence="7">
    <location>
        <begin position="63"/>
        <end position="83"/>
    </location>
</feature>
<feature type="transmembrane region" description="Helical" evidence="7">
    <location>
        <begin position="130"/>
        <end position="148"/>
    </location>
</feature>
<comment type="subcellular location">
    <subcellularLocation>
        <location evidence="1">Membrane</location>
        <topology evidence="1">Multi-pass membrane protein</topology>
    </subcellularLocation>
</comment>
<feature type="transmembrane region" description="Helical" evidence="7">
    <location>
        <begin position="348"/>
        <end position="370"/>
    </location>
</feature>
<evidence type="ECO:0000313" key="10">
    <source>
        <dbReference type="Proteomes" id="UP000828390"/>
    </source>
</evidence>
<dbReference type="Pfam" id="PF07690">
    <property type="entry name" value="MFS_1"/>
    <property type="match status" value="1"/>
</dbReference>
<evidence type="ECO:0000259" key="8">
    <source>
        <dbReference type="PROSITE" id="PS50850"/>
    </source>
</evidence>
<dbReference type="InterPro" id="IPR020846">
    <property type="entry name" value="MFS_dom"/>
</dbReference>
<evidence type="ECO:0000256" key="7">
    <source>
        <dbReference type="SAM" id="Phobius"/>
    </source>
</evidence>
<evidence type="ECO:0000256" key="5">
    <source>
        <dbReference type="ARBA" id="ARBA00023136"/>
    </source>
</evidence>
<accession>A0A9D4MJ26</accession>
<dbReference type="CDD" id="cd17328">
    <property type="entry name" value="MFS_spinster_like"/>
    <property type="match status" value="1"/>
</dbReference>
<dbReference type="OrthoDB" id="6770063at2759"/>
<dbReference type="Gene3D" id="1.20.1250.20">
    <property type="entry name" value="MFS general substrate transporter like domains"/>
    <property type="match status" value="2"/>
</dbReference>
<evidence type="ECO:0000256" key="3">
    <source>
        <dbReference type="ARBA" id="ARBA00022692"/>
    </source>
</evidence>
<dbReference type="Proteomes" id="UP000828390">
    <property type="component" value="Unassembled WGS sequence"/>
</dbReference>
<protein>
    <recommendedName>
        <fullName evidence="8">Major facilitator superfamily (MFS) profile domain-containing protein</fullName>
    </recommendedName>
</protein>
<sequence length="524" mass="56530">MSTYDSNLSPPFDDLVQLTDMEVAVSDEQPIVNDSGRNTMETPDVTVVSPTDDPNHISKARGYVIVLILFLINLLNYMDRFTIAGVLKDIQLFYGISNSEDGLLQTSFISFYMIFSPIFGYLGDRFVRKYIMAGGILFWALVTFGGSFVPSKHFWGFIIMRGMVGVGEASYSTIAPTIIADLFSGGMRTRALMIFYFAIPVGSGLGYIVGSNVAEAFHAWQYALRVTPILGVISVVLIMVFLKEPVRGGSDGAHGLKNTSFLTDLKAILTNKSFMLSSLGFTCVAFTTGALALWGPIFMQDASTVVGNPTKASTVALIFGGITVVAGFIGVALGAESSRRYKLINPRADPLICAFGLLICTPFLFFALVLSGTQPAVTWVLIFLGEVALCLNWAIIADILLYVVIPTRRSAAEAVQILMSHLLGDAGSPFLIGVIADASAKRYDGGNDNPAIQFVTLQESLYITTFICVLGGAFFLACALFIVQDKTAAEQATKGIRVKADDETSDDEPIDIGDRVISDAQPIV</sequence>
<evidence type="ECO:0000313" key="9">
    <source>
        <dbReference type="EMBL" id="KAH3876994.1"/>
    </source>
</evidence>
<feature type="transmembrane region" description="Helical" evidence="7">
    <location>
        <begin position="376"/>
        <end position="405"/>
    </location>
</feature>
<evidence type="ECO:0000256" key="6">
    <source>
        <dbReference type="ARBA" id="ARBA00024338"/>
    </source>
</evidence>
<feature type="transmembrane region" description="Helical" evidence="7">
    <location>
        <begin position="154"/>
        <end position="179"/>
    </location>
</feature>
<evidence type="ECO:0000256" key="4">
    <source>
        <dbReference type="ARBA" id="ARBA00022989"/>
    </source>
</evidence>
<feature type="transmembrane region" description="Helical" evidence="7">
    <location>
        <begin position="103"/>
        <end position="123"/>
    </location>
</feature>
<feature type="transmembrane region" description="Helical" evidence="7">
    <location>
        <begin position="315"/>
        <end position="336"/>
    </location>
</feature>
<dbReference type="PROSITE" id="PS50850">
    <property type="entry name" value="MFS"/>
    <property type="match status" value="1"/>
</dbReference>
<keyword evidence="10" id="KW-1185">Reference proteome</keyword>
<keyword evidence="4 7" id="KW-1133">Transmembrane helix</keyword>
<feature type="domain" description="Major facilitator superfamily (MFS) profile" evidence="8">
    <location>
        <begin position="65"/>
        <end position="488"/>
    </location>
</feature>
<feature type="transmembrane region" description="Helical" evidence="7">
    <location>
        <begin position="460"/>
        <end position="483"/>
    </location>
</feature>
<keyword evidence="2" id="KW-0813">Transport</keyword>
<comment type="similarity">
    <text evidence="6">Belongs to the major facilitator superfamily. Spinster (TC 2.A.1.49) family.</text>
</comment>
<feature type="transmembrane region" description="Helical" evidence="7">
    <location>
        <begin position="222"/>
        <end position="242"/>
    </location>
</feature>
<dbReference type="PANTHER" id="PTHR23505:SF79">
    <property type="entry name" value="PROTEIN SPINSTER"/>
    <property type="match status" value="1"/>
</dbReference>
<dbReference type="InterPro" id="IPR044770">
    <property type="entry name" value="MFS_spinster-like"/>
</dbReference>
<reference evidence="9" key="1">
    <citation type="journal article" date="2019" name="bioRxiv">
        <title>The Genome of the Zebra Mussel, Dreissena polymorpha: A Resource for Invasive Species Research.</title>
        <authorList>
            <person name="McCartney M.A."/>
            <person name="Auch B."/>
            <person name="Kono T."/>
            <person name="Mallez S."/>
            <person name="Zhang Y."/>
            <person name="Obille A."/>
            <person name="Becker A."/>
            <person name="Abrahante J.E."/>
            <person name="Garbe J."/>
            <person name="Badalamenti J.P."/>
            <person name="Herman A."/>
            <person name="Mangelson H."/>
            <person name="Liachko I."/>
            <person name="Sullivan S."/>
            <person name="Sone E.D."/>
            <person name="Koren S."/>
            <person name="Silverstein K.A.T."/>
            <person name="Beckman K.B."/>
            <person name="Gohl D.M."/>
        </authorList>
    </citation>
    <scope>NUCLEOTIDE SEQUENCE</scope>
    <source>
        <strain evidence="9">Duluth1</strain>
        <tissue evidence="9">Whole animal</tissue>
    </source>
</reference>
<gene>
    <name evidence="9" type="ORF">DPMN_000848</name>
</gene>